<evidence type="ECO:0000256" key="1">
    <source>
        <dbReference type="SAM" id="MobiDB-lite"/>
    </source>
</evidence>
<organism evidence="2 3">
    <name type="scientific">Hibiscus sabdariffa</name>
    <name type="common">roselle</name>
    <dbReference type="NCBI Taxonomy" id="183260"/>
    <lineage>
        <taxon>Eukaryota</taxon>
        <taxon>Viridiplantae</taxon>
        <taxon>Streptophyta</taxon>
        <taxon>Embryophyta</taxon>
        <taxon>Tracheophyta</taxon>
        <taxon>Spermatophyta</taxon>
        <taxon>Magnoliopsida</taxon>
        <taxon>eudicotyledons</taxon>
        <taxon>Gunneridae</taxon>
        <taxon>Pentapetalae</taxon>
        <taxon>rosids</taxon>
        <taxon>malvids</taxon>
        <taxon>Malvales</taxon>
        <taxon>Malvaceae</taxon>
        <taxon>Malvoideae</taxon>
        <taxon>Hibiscus</taxon>
    </lineage>
</organism>
<gene>
    <name evidence="2" type="ORF">V6N12_059217</name>
</gene>
<comment type="caution">
    <text evidence="2">The sequence shown here is derived from an EMBL/GenBank/DDBJ whole genome shotgun (WGS) entry which is preliminary data.</text>
</comment>
<protein>
    <submittedName>
        <fullName evidence="2">Uncharacterized protein</fullName>
    </submittedName>
</protein>
<reference evidence="2 3" key="1">
    <citation type="journal article" date="2024" name="G3 (Bethesda)">
        <title>Genome assembly of Hibiscus sabdariffa L. provides insights into metabolisms of medicinal natural products.</title>
        <authorList>
            <person name="Kim T."/>
        </authorList>
    </citation>
    <scope>NUCLEOTIDE SEQUENCE [LARGE SCALE GENOMIC DNA]</scope>
    <source>
        <strain evidence="2">TK-2024</strain>
        <tissue evidence="2">Old leaves</tissue>
    </source>
</reference>
<name>A0ABR2EUE8_9ROSI</name>
<accession>A0ABR2EUE8</accession>
<evidence type="ECO:0000313" key="2">
    <source>
        <dbReference type="EMBL" id="KAK8565662.1"/>
    </source>
</evidence>
<sequence length="93" mass="10261">MESRPTSKSLDPEAPEDQLPPQTSKVQNNNLQTQGKEAHTINTKPQKHTAKHREEFTAASGRGGAQSPLTTHPHGNPQSITNLPERPKKGHWI</sequence>
<feature type="region of interest" description="Disordered" evidence="1">
    <location>
        <begin position="1"/>
        <end position="93"/>
    </location>
</feature>
<evidence type="ECO:0000313" key="3">
    <source>
        <dbReference type="Proteomes" id="UP001472677"/>
    </source>
</evidence>
<feature type="compositionally biased region" description="Polar residues" evidence="1">
    <location>
        <begin position="20"/>
        <end position="44"/>
    </location>
</feature>
<keyword evidence="3" id="KW-1185">Reference proteome</keyword>
<dbReference type="EMBL" id="JBBPBM010000010">
    <property type="protein sequence ID" value="KAK8565662.1"/>
    <property type="molecule type" value="Genomic_DNA"/>
</dbReference>
<dbReference type="Proteomes" id="UP001472677">
    <property type="component" value="Unassembled WGS sequence"/>
</dbReference>
<proteinExistence type="predicted"/>